<feature type="transmembrane region" description="Helical" evidence="7">
    <location>
        <begin position="50"/>
        <end position="71"/>
    </location>
</feature>
<dbReference type="InterPro" id="IPR011701">
    <property type="entry name" value="MFS"/>
</dbReference>
<comment type="subcellular location">
    <subcellularLocation>
        <location evidence="1">Membrane</location>
        <topology evidence="1">Multi-pass membrane protein</topology>
    </subcellularLocation>
</comment>
<comment type="similarity">
    <text evidence="2">Belongs to the major facilitator superfamily.</text>
</comment>
<evidence type="ECO:0000256" key="2">
    <source>
        <dbReference type="ARBA" id="ARBA00008335"/>
    </source>
</evidence>
<keyword evidence="3 7" id="KW-0812">Transmembrane</keyword>
<keyword evidence="5 7" id="KW-0472">Membrane</keyword>
<dbReference type="PANTHER" id="PTHR23502:SF61">
    <property type="entry name" value="MULTIDRUG TRANSPORTER, PUTATIVE (AFU_ORTHOLOGUE AFUA_3G02780)-RELATED"/>
    <property type="match status" value="1"/>
</dbReference>
<feature type="transmembrane region" description="Helical" evidence="7">
    <location>
        <begin position="400"/>
        <end position="423"/>
    </location>
</feature>
<name>A0A9P4JRK0_9PLEO</name>
<evidence type="ECO:0000259" key="8">
    <source>
        <dbReference type="PROSITE" id="PS50850"/>
    </source>
</evidence>
<evidence type="ECO:0000313" key="9">
    <source>
        <dbReference type="EMBL" id="KAF2201867.1"/>
    </source>
</evidence>
<dbReference type="InterPro" id="IPR020846">
    <property type="entry name" value="MFS_dom"/>
</dbReference>
<protein>
    <submittedName>
        <fullName evidence="9">MFS multidrug transporter-like protein</fullName>
    </submittedName>
</protein>
<evidence type="ECO:0000256" key="6">
    <source>
        <dbReference type="SAM" id="MobiDB-lite"/>
    </source>
</evidence>
<keyword evidence="10" id="KW-1185">Reference proteome</keyword>
<evidence type="ECO:0000256" key="1">
    <source>
        <dbReference type="ARBA" id="ARBA00004141"/>
    </source>
</evidence>
<dbReference type="Gene3D" id="1.20.1250.20">
    <property type="entry name" value="MFS general substrate transporter like domains"/>
    <property type="match status" value="1"/>
</dbReference>
<evidence type="ECO:0000256" key="4">
    <source>
        <dbReference type="ARBA" id="ARBA00022989"/>
    </source>
</evidence>
<dbReference type="PROSITE" id="PS50850">
    <property type="entry name" value="MFS"/>
    <property type="match status" value="1"/>
</dbReference>
<dbReference type="GO" id="GO:0005886">
    <property type="term" value="C:plasma membrane"/>
    <property type="evidence" value="ECO:0007669"/>
    <property type="project" value="TreeGrafter"/>
</dbReference>
<feature type="transmembrane region" description="Helical" evidence="7">
    <location>
        <begin position="91"/>
        <end position="110"/>
    </location>
</feature>
<dbReference type="GO" id="GO:0022857">
    <property type="term" value="F:transmembrane transporter activity"/>
    <property type="evidence" value="ECO:0007669"/>
    <property type="project" value="InterPro"/>
</dbReference>
<evidence type="ECO:0000256" key="5">
    <source>
        <dbReference type="ARBA" id="ARBA00023136"/>
    </source>
</evidence>
<feature type="transmembrane region" description="Helical" evidence="7">
    <location>
        <begin position="288"/>
        <end position="312"/>
    </location>
</feature>
<feature type="transmembrane region" description="Helical" evidence="7">
    <location>
        <begin position="122"/>
        <end position="139"/>
    </location>
</feature>
<feature type="domain" description="Major facilitator superfamily (MFS) profile" evidence="8">
    <location>
        <begin position="52"/>
        <end position="494"/>
    </location>
</feature>
<dbReference type="EMBL" id="ML993958">
    <property type="protein sequence ID" value="KAF2201867.1"/>
    <property type="molecule type" value="Genomic_DNA"/>
</dbReference>
<evidence type="ECO:0000256" key="7">
    <source>
        <dbReference type="SAM" id="Phobius"/>
    </source>
</evidence>
<dbReference type="SUPFAM" id="SSF103473">
    <property type="entry name" value="MFS general substrate transporter"/>
    <property type="match status" value="1"/>
</dbReference>
<feature type="transmembrane region" description="Helical" evidence="7">
    <location>
        <begin position="435"/>
        <end position="456"/>
    </location>
</feature>
<organism evidence="9 10">
    <name type="scientific">Delitschia confertaspora ATCC 74209</name>
    <dbReference type="NCBI Taxonomy" id="1513339"/>
    <lineage>
        <taxon>Eukaryota</taxon>
        <taxon>Fungi</taxon>
        <taxon>Dikarya</taxon>
        <taxon>Ascomycota</taxon>
        <taxon>Pezizomycotina</taxon>
        <taxon>Dothideomycetes</taxon>
        <taxon>Pleosporomycetidae</taxon>
        <taxon>Pleosporales</taxon>
        <taxon>Delitschiaceae</taxon>
        <taxon>Delitschia</taxon>
    </lineage>
</organism>
<feature type="transmembrane region" description="Helical" evidence="7">
    <location>
        <begin position="332"/>
        <end position="354"/>
    </location>
</feature>
<reference evidence="9" key="1">
    <citation type="journal article" date="2020" name="Stud. Mycol.">
        <title>101 Dothideomycetes genomes: a test case for predicting lifestyles and emergence of pathogens.</title>
        <authorList>
            <person name="Haridas S."/>
            <person name="Albert R."/>
            <person name="Binder M."/>
            <person name="Bloem J."/>
            <person name="Labutti K."/>
            <person name="Salamov A."/>
            <person name="Andreopoulos B."/>
            <person name="Baker S."/>
            <person name="Barry K."/>
            <person name="Bills G."/>
            <person name="Bluhm B."/>
            <person name="Cannon C."/>
            <person name="Castanera R."/>
            <person name="Culley D."/>
            <person name="Daum C."/>
            <person name="Ezra D."/>
            <person name="Gonzalez J."/>
            <person name="Henrissat B."/>
            <person name="Kuo A."/>
            <person name="Liang C."/>
            <person name="Lipzen A."/>
            <person name="Lutzoni F."/>
            <person name="Magnuson J."/>
            <person name="Mondo S."/>
            <person name="Nolan M."/>
            <person name="Ohm R."/>
            <person name="Pangilinan J."/>
            <person name="Park H.-J."/>
            <person name="Ramirez L."/>
            <person name="Alfaro M."/>
            <person name="Sun H."/>
            <person name="Tritt A."/>
            <person name="Yoshinaga Y."/>
            <person name="Zwiers L.-H."/>
            <person name="Turgeon B."/>
            <person name="Goodwin S."/>
            <person name="Spatafora J."/>
            <person name="Crous P."/>
            <person name="Grigoriev I."/>
        </authorList>
    </citation>
    <scope>NUCLEOTIDE SEQUENCE</scope>
    <source>
        <strain evidence="9">ATCC 74209</strain>
    </source>
</reference>
<feature type="transmembrane region" description="Helical" evidence="7">
    <location>
        <begin position="468"/>
        <end position="489"/>
    </location>
</feature>
<dbReference type="AlphaFoldDB" id="A0A9P4JRK0"/>
<gene>
    <name evidence="9" type="ORF">GQ43DRAFT_486235</name>
</gene>
<evidence type="ECO:0000256" key="3">
    <source>
        <dbReference type="ARBA" id="ARBA00022692"/>
    </source>
</evidence>
<feature type="compositionally biased region" description="Basic and acidic residues" evidence="6">
    <location>
        <begin position="535"/>
        <end position="552"/>
    </location>
</feature>
<feature type="transmembrane region" description="Helical" evidence="7">
    <location>
        <begin position="218"/>
        <end position="238"/>
    </location>
</feature>
<dbReference type="PANTHER" id="PTHR23502">
    <property type="entry name" value="MAJOR FACILITATOR SUPERFAMILY"/>
    <property type="match status" value="1"/>
</dbReference>
<feature type="transmembrane region" description="Helical" evidence="7">
    <location>
        <begin position="183"/>
        <end position="206"/>
    </location>
</feature>
<dbReference type="InterPro" id="IPR036259">
    <property type="entry name" value="MFS_trans_sf"/>
</dbReference>
<dbReference type="OrthoDB" id="4426556at2759"/>
<accession>A0A9P4JRK0</accession>
<feature type="transmembrane region" description="Helical" evidence="7">
    <location>
        <begin position="375"/>
        <end position="394"/>
    </location>
</feature>
<evidence type="ECO:0000313" key="10">
    <source>
        <dbReference type="Proteomes" id="UP000799536"/>
    </source>
</evidence>
<dbReference type="FunFam" id="1.20.1250.20:FF:000082">
    <property type="entry name" value="MFS multidrug transporter, putative"/>
    <property type="match status" value="1"/>
</dbReference>
<dbReference type="Pfam" id="PF07690">
    <property type="entry name" value="MFS_1"/>
    <property type="match status" value="1"/>
</dbReference>
<sequence>MARHSDQGPNNDACAITTQKDGTATDVELHTWDGPNDPDNPFNWSPLYKWTLTITVCFISILTGLPAGSYGAGNELMAPRFSVQNEPFPNLFWATCSWNVGAAVFPLLFVPLTENTGRMPGYFAAYLIFEAFLFGSAFADNFATLVITRFFGGGASSVSINIVGGSISDVWRGDKARSLPMSLFGFTSVAGIALGPFIGSAIMQIRDPPTGLRSPWRWIFYIQIIYNAGLIPIFYLILKETRGDVILAKRAKTLRKSTKRPIYALSELNHPSTIELLKISFKRPTKMLLTEPVVTFFTLWISFAWGILFLFFSSVVQTFSTNYNFSTMQTGLVQLAITVGALIGTLINPLQDYLYLRTAEKNIEKPGRPIPEGRLYTSVAGSLLFTGGLFMYGWSSRPSVPWIVPTIGVAIVGIGIYSIYMGVVNYLIDAYEKYAASALSAASLGRNVFGAFLPLASYSLFENLGYGWAGSLLGFIGLALSAVPVVLVLKGREIRAKSPFMREATYDGDEEAEKPNPVVTGGVGSAGGGEDEGGDKEAGILKRSRDGEVEVV</sequence>
<dbReference type="Proteomes" id="UP000799536">
    <property type="component" value="Unassembled WGS sequence"/>
</dbReference>
<comment type="caution">
    <text evidence="9">The sequence shown here is derived from an EMBL/GenBank/DDBJ whole genome shotgun (WGS) entry which is preliminary data.</text>
</comment>
<proteinExistence type="inferred from homology"/>
<feature type="region of interest" description="Disordered" evidence="6">
    <location>
        <begin position="505"/>
        <end position="552"/>
    </location>
</feature>
<keyword evidence="4 7" id="KW-1133">Transmembrane helix</keyword>